<feature type="domain" description="Syntaxin 6/10/61 N-terminal" evidence="9">
    <location>
        <begin position="536"/>
        <end position="621"/>
    </location>
</feature>
<dbReference type="PANTHER" id="PTHR34949:SF3">
    <property type="entry name" value="OS08G0244100 PROTEIN"/>
    <property type="match status" value="1"/>
</dbReference>
<evidence type="ECO:0000256" key="3">
    <source>
        <dbReference type="ARBA" id="ARBA00022692"/>
    </source>
</evidence>
<dbReference type="PANTHER" id="PTHR34949">
    <property type="entry name" value="OS05G0443700 PROTEIN"/>
    <property type="match status" value="1"/>
</dbReference>
<evidence type="ECO:0000256" key="6">
    <source>
        <dbReference type="ARBA" id="ARBA00023034"/>
    </source>
</evidence>
<comment type="subcellular location">
    <subcellularLocation>
        <location evidence="8">Golgi apparatus</location>
        <location evidence="8">trans-Golgi network membrane</location>
        <topology evidence="8">Single-pass type IV membrane protein</topology>
    </subcellularLocation>
</comment>
<keyword evidence="5" id="KW-1133">Transmembrane helix</keyword>
<gene>
    <name evidence="10" type="ORF">C2S53_006604</name>
</gene>
<evidence type="ECO:0000256" key="1">
    <source>
        <dbReference type="ARBA" id="ARBA00009063"/>
    </source>
</evidence>
<evidence type="ECO:0000256" key="8">
    <source>
        <dbReference type="ARBA" id="ARBA00037801"/>
    </source>
</evidence>
<evidence type="ECO:0000256" key="7">
    <source>
        <dbReference type="ARBA" id="ARBA00023136"/>
    </source>
</evidence>
<evidence type="ECO:0000313" key="10">
    <source>
        <dbReference type="EMBL" id="KAH6828606.1"/>
    </source>
</evidence>
<evidence type="ECO:0000313" key="11">
    <source>
        <dbReference type="Proteomes" id="UP001190926"/>
    </source>
</evidence>
<dbReference type="CDD" id="cd10527">
    <property type="entry name" value="SET_LSMT"/>
    <property type="match status" value="1"/>
</dbReference>
<keyword evidence="3" id="KW-0812">Transmembrane</keyword>
<dbReference type="AlphaFoldDB" id="A0AAD4J857"/>
<keyword evidence="6" id="KW-0333">Golgi apparatus</keyword>
<comment type="similarity">
    <text evidence="1">Belongs to the syntaxin family.</text>
</comment>
<organism evidence="10 11">
    <name type="scientific">Perilla frutescens var. hirtella</name>
    <name type="common">Perilla citriodora</name>
    <name type="synonym">Perilla setoyensis</name>
    <dbReference type="NCBI Taxonomy" id="608512"/>
    <lineage>
        <taxon>Eukaryota</taxon>
        <taxon>Viridiplantae</taxon>
        <taxon>Streptophyta</taxon>
        <taxon>Embryophyta</taxon>
        <taxon>Tracheophyta</taxon>
        <taxon>Spermatophyta</taxon>
        <taxon>Magnoliopsida</taxon>
        <taxon>eudicotyledons</taxon>
        <taxon>Gunneridae</taxon>
        <taxon>Pentapetalae</taxon>
        <taxon>asterids</taxon>
        <taxon>lamiids</taxon>
        <taxon>Lamiales</taxon>
        <taxon>Lamiaceae</taxon>
        <taxon>Nepetoideae</taxon>
        <taxon>Elsholtzieae</taxon>
        <taxon>Perilla</taxon>
    </lineage>
</organism>
<dbReference type="Pfam" id="PF09177">
    <property type="entry name" value="STX6_10_61_N"/>
    <property type="match status" value="1"/>
</dbReference>
<dbReference type="InterPro" id="IPR015260">
    <property type="entry name" value="Syntaxin-6/10/61_N"/>
</dbReference>
<dbReference type="Proteomes" id="UP001190926">
    <property type="component" value="Unassembled WGS sequence"/>
</dbReference>
<name>A0AAD4J857_PERFH</name>
<dbReference type="GO" id="GO:0048193">
    <property type="term" value="P:Golgi vesicle transport"/>
    <property type="evidence" value="ECO:0007669"/>
    <property type="project" value="InterPro"/>
</dbReference>
<protein>
    <submittedName>
        <fullName evidence="10">SET domain-containing protein</fullName>
    </submittedName>
</protein>
<comment type="caution">
    <text evidence="10">The sequence shown here is derived from an EMBL/GenBank/DDBJ whole genome shotgun (WGS) entry which is preliminary data.</text>
</comment>
<dbReference type="FunFam" id="3.90.1410.10:FF:000011">
    <property type="entry name" value="Transcription factor, E2F and DP-related"/>
    <property type="match status" value="1"/>
</dbReference>
<proteinExistence type="inferred from homology"/>
<evidence type="ECO:0000259" key="9">
    <source>
        <dbReference type="Pfam" id="PF09177"/>
    </source>
</evidence>
<dbReference type="EMBL" id="SDAM02000121">
    <property type="protein sequence ID" value="KAH6828606.1"/>
    <property type="molecule type" value="Genomic_DNA"/>
</dbReference>
<dbReference type="Gene3D" id="1.20.58.90">
    <property type="match status" value="1"/>
</dbReference>
<dbReference type="CDD" id="cd21442">
    <property type="entry name" value="SNARE_NTD_STX6-like"/>
    <property type="match status" value="1"/>
</dbReference>
<keyword evidence="7" id="KW-0472">Membrane</keyword>
<dbReference type="InterPro" id="IPR010989">
    <property type="entry name" value="SNARE"/>
</dbReference>
<evidence type="ECO:0000256" key="4">
    <source>
        <dbReference type="ARBA" id="ARBA00022927"/>
    </source>
</evidence>
<dbReference type="SUPFAM" id="SSF82199">
    <property type="entry name" value="SET domain"/>
    <property type="match status" value="1"/>
</dbReference>
<keyword evidence="11" id="KW-1185">Reference proteome</keyword>
<keyword evidence="2" id="KW-0813">Transport</keyword>
<accession>A0AAD4J857</accession>
<evidence type="ECO:0000256" key="2">
    <source>
        <dbReference type="ARBA" id="ARBA00022448"/>
    </source>
</evidence>
<dbReference type="GO" id="GO:0016020">
    <property type="term" value="C:membrane"/>
    <property type="evidence" value="ECO:0007669"/>
    <property type="project" value="InterPro"/>
</dbReference>
<evidence type="ECO:0000256" key="5">
    <source>
        <dbReference type="ARBA" id="ARBA00022989"/>
    </source>
</evidence>
<dbReference type="InterPro" id="IPR046341">
    <property type="entry name" value="SET_dom_sf"/>
</dbReference>
<dbReference type="Gene3D" id="3.90.1410.10">
    <property type="entry name" value="set domain protein methyltransferase, domain 1"/>
    <property type="match status" value="1"/>
</dbReference>
<keyword evidence="4" id="KW-0653">Protein transport</keyword>
<dbReference type="SUPFAM" id="SSF47661">
    <property type="entry name" value="t-snare proteins"/>
    <property type="match status" value="1"/>
</dbReference>
<dbReference type="GO" id="GO:0015031">
    <property type="term" value="P:protein transport"/>
    <property type="evidence" value="ECO:0007669"/>
    <property type="project" value="UniProtKB-KW"/>
</dbReference>
<reference evidence="10 11" key="1">
    <citation type="journal article" date="2021" name="Nat. Commun.">
        <title>Incipient diploidization of the medicinal plant Perilla within 10,000 years.</title>
        <authorList>
            <person name="Zhang Y."/>
            <person name="Shen Q."/>
            <person name="Leng L."/>
            <person name="Zhang D."/>
            <person name="Chen S."/>
            <person name="Shi Y."/>
            <person name="Ning Z."/>
            <person name="Chen S."/>
        </authorList>
    </citation>
    <scope>NUCLEOTIDE SEQUENCE [LARGE SCALE GENOMIC DNA]</scope>
    <source>
        <strain evidence="11">cv. PC099</strain>
    </source>
</reference>
<dbReference type="FunFam" id="1.20.58.90:FF:000004">
    <property type="entry name" value="Syntaxin 10"/>
    <property type="match status" value="1"/>
</dbReference>
<dbReference type="GO" id="GO:0005794">
    <property type="term" value="C:Golgi apparatus"/>
    <property type="evidence" value="ECO:0007669"/>
    <property type="project" value="UniProtKB-SubCell"/>
</dbReference>
<sequence length="804" mass="91542">MDLHKNENDEVLRLALELRETGPFFKQKKLLETSLNVENPVCIKSSYTPDQLKDLLNLLIKRARIVNFNEVELYFGGDIDNLEHCISPRNELEALYSILEAINKSVSSESCTMKNIKQMLEEEIVDRIQEVGNKFREETRIVGDSSVGKEKGVLDWGVNNGMKTKVDIAYVEGAGRGAIAREDLKVGDIALEIPVSVIISGELLHESDMFPIFEKIDGISEETMLLLWSMKEKHRKESRFKLYFDTLPENFNTGLSFGIDAIMALDGTLLLEEIVQAKEHLRTQYVELFPALSDHHPDIFPSELYTWEQFLWACELWYSNSMKVIFPDGKLRTCLIPVAGFLNHSICPHIMNYGRVDASTNSLRFPLSRPCRSGEQCFLSYGNFSSSHLLTFYGFLPRGNNPYDIIPLDIDIAQDEDSEVGTPTTEWSSHMVRGTWLSKNHRIFHYGLPPPLLDHLRKTKNLVSQSNTPRHEVLETDLNVLEGLSSTFQQMMESLGDENQEDRESACWDVMLAIEFKSLQRRIISSILTSCDSGSEEVQQSADIMESAYRAWLRARKEGLISQHLDTLNRELQMALGTAKWQLEEFERAVCLSYRSNGDDITNTRHREFVSAIEDQISRVETALKESLEVEGKKPFRWVNLDKEECDDLAHFLSGTPGTSQMIKDDCIKGKSSEEVPISIKDISGFIELQERKIPETGHEISYRADHISSNQTVWSSLDRNTLEIVIDIDDKQTNGLTEATPEDKGSKPFIWRSRALERTAKSETTCVTSVAGQIYTFRTSFDANRLFICPFFAPLNLSHVEVL</sequence>